<dbReference type="InterPro" id="IPR016025">
    <property type="entry name" value="Clathrin_H-chain_N"/>
</dbReference>
<dbReference type="InterPro" id="IPR022365">
    <property type="entry name" value="Clathrin_H-chain_propeller_rpt"/>
</dbReference>
<dbReference type="SUPFAM" id="SSF50989">
    <property type="entry name" value="Clathrin heavy-chain terminal domain"/>
    <property type="match status" value="1"/>
</dbReference>
<dbReference type="PANTHER" id="PTHR10292:SF1">
    <property type="entry name" value="CLATHRIN HEAVY CHAIN"/>
    <property type="match status" value="1"/>
</dbReference>
<name>A0A426YPA9_ENSVE</name>
<comment type="caution">
    <text evidence="1">The sequence shown here is derived from an EMBL/GenBank/DDBJ whole genome shotgun (WGS) entry which is preliminary data.</text>
</comment>
<evidence type="ECO:0000313" key="2">
    <source>
        <dbReference type="Proteomes" id="UP000287651"/>
    </source>
</evidence>
<accession>A0A426YPA9</accession>
<dbReference type="EMBL" id="AMZH03011077">
    <property type="protein sequence ID" value="RRT53565.1"/>
    <property type="molecule type" value="Genomic_DNA"/>
</dbReference>
<evidence type="ECO:0000313" key="1">
    <source>
        <dbReference type="EMBL" id="RRT53565.1"/>
    </source>
</evidence>
<dbReference type="GO" id="GO:0006886">
    <property type="term" value="P:intracellular protein transport"/>
    <property type="evidence" value="ECO:0007669"/>
    <property type="project" value="InterPro"/>
</dbReference>
<dbReference type="Gene3D" id="2.130.10.110">
    <property type="entry name" value="Clathrin heavy-chain terminal domain"/>
    <property type="match status" value="1"/>
</dbReference>
<dbReference type="GO" id="GO:0009507">
    <property type="term" value="C:chloroplast"/>
    <property type="evidence" value="ECO:0007669"/>
    <property type="project" value="TreeGrafter"/>
</dbReference>
<sequence length="295" mass="32098">MAAANAPIVMREALTVSPIALPIPVIRSFSVLAEFSEETLLPSIGINPQFITFTHVTMESDKYVCIRETSPQNSVVIVDMNMPMQPLRRPITADSALMNPNSRILALKATNRTRKPKPSVHQSFSRPISLIHSTTARIFRCQQRPLAAILLDRSQQRSLRLKATSSDLSLQFVYIAARNNRSLPTILITASNKLNTTAAVSRSIPLLPSSATAMYIAAPSSSYCSRTHAATDATCNHEVAAQSQSTLLLPSSSSTIVATLGCHPTLGDFTHAVPTLLPFTAFNLKIVATLFNRFV</sequence>
<gene>
    <name evidence="1" type="ORF">B296_00018635</name>
</gene>
<dbReference type="PANTHER" id="PTHR10292">
    <property type="entry name" value="CLATHRIN HEAVY CHAIN RELATED"/>
    <property type="match status" value="1"/>
</dbReference>
<dbReference type="GO" id="GO:0032051">
    <property type="term" value="F:clathrin light chain binding"/>
    <property type="evidence" value="ECO:0007669"/>
    <property type="project" value="TreeGrafter"/>
</dbReference>
<protein>
    <recommendedName>
        <fullName evidence="3">Clathrin heavy chain linker core motif domain-containing protein</fullName>
    </recommendedName>
</protein>
<reference evidence="1 2" key="1">
    <citation type="journal article" date="2014" name="Agronomy (Basel)">
        <title>A Draft Genome Sequence for Ensete ventricosum, the Drought-Tolerant Tree Against Hunger.</title>
        <authorList>
            <person name="Harrison J."/>
            <person name="Moore K.A."/>
            <person name="Paszkiewicz K."/>
            <person name="Jones T."/>
            <person name="Grant M."/>
            <person name="Ambacheew D."/>
            <person name="Muzemil S."/>
            <person name="Studholme D.J."/>
        </authorList>
    </citation>
    <scope>NUCLEOTIDE SEQUENCE [LARGE SCALE GENOMIC DNA]</scope>
</reference>
<proteinExistence type="predicted"/>
<dbReference type="Proteomes" id="UP000287651">
    <property type="component" value="Unassembled WGS sequence"/>
</dbReference>
<evidence type="ECO:0008006" key="3">
    <source>
        <dbReference type="Google" id="ProtNLM"/>
    </source>
</evidence>
<dbReference type="AlphaFoldDB" id="A0A426YPA9"/>
<dbReference type="GO" id="GO:0030130">
    <property type="term" value="C:clathrin coat of trans-Golgi network vesicle"/>
    <property type="evidence" value="ECO:0007669"/>
    <property type="project" value="InterPro"/>
</dbReference>
<dbReference type="GO" id="GO:0005198">
    <property type="term" value="F:structural molecule activity"/>
    <property type="evidence" value="ECO:0007669"/>
    <property type="project" value="InterPro"/>
</dbReference>
<organism evidence="1 2">
    <name type="scientific">Ensete ventricosum</name>
    <name type="common">Abyssinian banana</name>
    <name type="synonym">Musa ensete</name>
    <dbReference type="NCBI Taxonomy" id="4639"/>
    <lineage>
        <taxon>Eukaryota</taxon>
        <taxon>Viridiplantae</taxon>
        <taxon>Streptophyta</taxon>
        <taxon>Embryophyta</taxon>
        <taxon>Tracheophyta</taxon>
        <taxon>Spermatophyta</taxon>
        <taxon>Magnoliopsida</taxon>
        <taxon>Liliopsida</taxon>
        <taxon>Zingiberales</taxon>
        <taxon>Musaceae</taxon>
        <taxon>Ensete</taxon>
    </lineage>
</organism>
<dbReference type="Pfam" id="PF01394">
    <property type="entry name" value="Clathrin_propel"/>
    <property type="match status" value="1"/>
</dbReference>
<dbReference type="GO" id="GO:0006898">
    <property type="term" value="P:receptor-mediated endocytosis"/>
    <property type="evidence" value="ECO:0007669"/>
    <property type="project" value="TreeGrafter"/>
</dbReference>
<dbReference type="GO" id="GO:0009506">
    <property type="term" value="C:plasmodesma"/>
    <property type="evidence" value="ECO:0007669"/>
    <property type="project" value="TreeGrafter"/>
</dbReference>
<dbReference type="GO" id="GO:0030132">
    <property type="term" value="C:clathrin coat of coated pit"/>
    <property type="evidence" value="ECO:0007669"/>
    <property type="project" value="InterPro"/>
</dbReference>
<dbReference type="GO" id="GO:0071439">
    <property type="term" value="C:clathrin complex"/>
    <property type="evidence" value="ECO:0007669"/>
    <property type="project" value="TreeGrafter"/>
</dbReference>